<evidence type="ECO:0000313" key="2">
    <source>
        <dbReference type="Proteomes" id="UP000321272"/>
    </source>
</evidence>
<name>A0A5B8T0Z8_9GAMM</name>
<dbReference type="InterPro" id="IPR045441">
    <property type="entry name" value="DUF6506"/>
</dbReference>
<protein>
    <submittedName>
        <fullName evidence="1">Uncharacterized protein</fullName>
    </submittedName>
</protein>
<keyword evidence="2" id="KW-1185">Reference proteome</keyword>
<gene>
    <name evidence="1" type="ORF">FGL86_17315</name>
</gene>
<evidence type="ECO:0000313" key="1">
    <source>
        <dbReference type="EMBL" id="QEA40660.1"/>
    </source>
</evidence>
<dbReference type="EMBL" id="CP042382">
    <property type="protein sequence ID" value="QEA40660.1"/>
    <property type="molecule type" value="Genomic_DNA"/>
</dbReference>
<organism evidence="1 2">
    <name type="scientific">Pistricoccus aurantiacus</name>
    <dbReference type="NCBI Taxonomy" id="1883414"/>
    <lineage>
        <taxon>Bacteria</taxon>
        <taxon>Pseudomonadati</taxon>
        <taxon>Pseudomonadota</taxon>
        <taxon>Gammaproteobacteria</taxon>
        <taxon>Oceanospirillales</taxon>
        <taxon>Halomonadaceae</taxon>
        <taxon>Pistricoccus</taxon>
    </lineage>
</organism>
<dbReference type="Proteomes" id="UP000321272">
    <property type="component" value="Chromosome"/>
</dbReference>
<reference evidence="1 2" key="1">
    <citation type="submission" date="2019-06" db="EMBL/GenBank/DDBJ databases">
        <title>Genome analyses of bacteria isolated from kimchi.</title>
        <authorList>
            <person name="Lee S."/>
            <person name="Ahn S."/>
            <person name="Roh S."/>
        </authorList>
    </citation>
    <scope>NUCLEOTIDE SEQUENCE [LARGE SCALE GENOMIC DNA]</scope>
    <source>
        <strain evidence="1 2">CBA4606</strain>
    </source>
</reference>
<dbReference type="Pfam" id="PF20116">
    <property type="entry name" value="DUF6506"/>
    <property type="match status" value="1"/>
</dbReference>
<dbReference type="OrthoDB" id="6172822at2"/>
<sequence>MTTSRHIAFLILVPEPGNTALSSQSSGDYHLSLATLSDIDSAKRLVRELVSQGVSTIELSSSFGDDGLAAIQEAAGKDVRVGLVRF</sequence>
<proteinExistence type="predicted"/>
<dbReference type="KEGG" id="paur:FGL86_17315"/>
<dbReference type="AlphaFoldDB" id="A0A5B8T0Z8"/>
<dbReference type="RefSeq" id="WP_147185927.1">
    <property type="nucleotide sequence ID" value="NZ_CP042382.1"/>
</dbReference>
<accession>A0A5B8T0Z8</accession>